<sequence length="66" mass="8027">MKECFVEQLFEGNHILAIWFTREIILYDKVPFYSNKKNRSTVFMLYRQCKEMRTSKSLQEVLNFAI</sequence>
<proteinExistence type="predicted"/>
<dbReference type="Proteomes" id="UP000054776">
    <property type="component" value="Unassembled WGS sequence"/>
</dbReference>
<dbReference type="AlphaFoldDB" id="A0A0V1BJQ6"/>
<organism evidence="1 2">
    <name type="scientific">Trichinella spiralis</name>
    <name type="common">Trichina worm</name>
    <dbReference type="NCBI Taxonomy" id="6334"/>
    <lineage>
        <taxon>Eukaryota</taxon>
        <taxon>Metazoa</taxon>
        <taxon>Ecdysozoa</taxon>
        <taxon>Nematoda</taxon>
        <taxon>Enoplea</taxon>
        <taxon>Dorylaimia</taxon>
        <taxon>Trichinellida</taxon>
        <taxon>Trichinellidae</taxon>
        <taxon>Trichinella</taxon>
    </lineage>
</organism>
<accession>A0A0V1BJQ6</accession>
<keyword evidence="2" id="KW-1185">Reference proteome</keyword>
<dbReference type="OrthoDB" id="10442201at2759"/>
<protein>
    <submittedName>
        <fullName evidence="1">Uncharacterized protein</fullName>
    </submittedName>
</protein>
<comment type="caution">
    <text evidence="1">The sequence shown here is derived from an EMBL/GenBank/DDBJ whole genome shotgun (WGS) entry which is preliminary data.</text>
</comment>
<evidence type="ECO:0000313" key="1">
    <source>
        <dbReference type="EMBL" id="KRY36936.1"/>
    </source>
</evidence>
<name>A0A0V1BJQ6_TRISP</name>
<dbReference type="InParanoid" id="A0A0V1BJQ6"/>
<gene>
    <name evidence="1" type="ORF">T01_635</name>
</gene>
<reference evidence="1 2" key="1">
    <citation type="submission" date="2015-01" db="EMBL/GenBank/DDBJ databases">
        <title>Evolution of Trichinella species and genotypes.</title>
        <authorList>
            <person name="Korhonen P.K."/>
            <person name="Edoardo P."/>
            <person name="Giuseppe L.R."/>
            <person name="Gasser R.B."/>
        </authorList>
    </citation>
    <scope>NUCLEOTIDE SEQUENCE [LARGE SCALE GENOMIC DNA]</scope>
    <source>
        <strain evidence="1">ISS3</strain>
    </source>
</reference>
<dbReference type="EMBL" id="JYDH01000038">
    <property type="protein sequence ID" value="KRY36936.1"/>
    <property type="molecule type" value="Genomic_DNA"/>
</dbReference>
<evidence type="ECO:0000313" key="2">
    <source>
        <dbReference type="Proteomes" id="UP000054776"/>
    </source>
</evidence>